<proteinExistence type="predicted"/>
<protein>
    <submittedName>
        <fullName evidence="1">Uncharacterized protein</fullName>
    </submittedName>
</protein>
<sequence length="85" mass="9567">MPLFLRFQPFKIRIRMFLKVIPSCCCLLFVKARSNIQGMPITADAYVTALMVCDVLLTGSDEDTDKTAAIYSVRGYKKSPEKPGF</sequence>
<gene>
    <name evidence="1" type="ORF">RMS29_15720</name>
</gene>
<dbReference type="GeneID" id="86882830"/>
<dbReference type="Proteomes" id="UP001277561">
    <property type="component" value="Unassembled WGS sequence"/>
</dbReference>
<dbReference type="EMBL" id="JAVRAD010000007">
    <property type="protein sequence ID" value="MDX8330683.1"/>
    <property type="molecule type" value="Genomic_DNA"/>
</dbReference>
<organism evidence="1 2">
    <name type="scientific">Agrobacterium rosae</name>
    <dbReference type="NCBI Taxonomy" id="1972867"/>
    <lineage>
        <taxon>Bacteria</taxon>
        <taxon>Pseudomonadati</taxon>
        <taxon>Pseudomonadota</taxon>
        <taxon>Alphaproteobacteria</taxon>
        <taxon>Hyphomicrobiales</taxon>
        <taxon>Rhizobiaceae</taxon>
        <taxon>Rhizobium/Agrobacterium group</taxon>
        <taxon>Agrobacterium</taxon>
    </lineage>
</organism>
<name>A0ABU4VYU0_9HYPH</name>
<evidence type="ECO:0000313" key="1">
    <source>
        <dbReference type="EMBL" id="MDX8330683.1"/>
    </source>
</evidence>
<keyword evidence="2" id="KW-1185">Reference proteome</keyword>
<dbReference type="RefSeq" id="WP_167397851.1">
    <property type="nucleotide sequence ID" value="NZ_NXEJ01000003.1"/>
</dbReference>
<accession>A0ABU4VYU0</accession>
<evidence type="ECO:0000313" key="2">
    <source>
        <dbReference type="Proteomes" id="UP001277561"/>
    </source>
</evidence>
<comment type="caution">
    <text evidence="1">The sequence shown here is derived from an EMBL/GenBank/DDBJ whole genome shotgun (WGS) entry which is preliminary data.</text>
</comment>
<reference evidence="1" key="1">
    <citation type="journal article" date="2023" name="Phytobiomes J">
        <title>Deciphering the key players within the bacterial microbiota associated with aerial crown gall tumors on rhododendron: Insights into the gallobiome.</title>
        <authorList>
            <person name="Kuzmanovic N."/>
            <person name="Nesme J."/>
            <person name="Wolf J."/>
            <person name="Neumann-Schaal M."/>
            <person name="Petersen J."/>
            <person name="Fernandez-Gnecco G."/>
            <person name="Sproeer C."/>
            <person name="Bunk B."/>
            <person name="Overmann J."/>
            <person name="Sorensen S.J."/>
            <person name="Idczak E."/>
            <person name="Smalla K."/>
        </authorList>
    </citation>
    <scope>NUCLEOTIDE SEQUENCE [LARGE SCALE GENOMIC DNA]</scope>
    <source>
        <strain evidence="1">Rho-14.1</strain>
    </source>
</reference>